<gene>
    <name evidence="1" type="ORF">FPE_LOCUS22470</name>
</gene>
<protein>
    <submittedName>
        <fullName evidence="1">Uncharacterized protein</fullName>
    </submittedName>
</protein>
<reference evidence="1" key="1">
    <citation type="submission" date="2023-05" db="EMBL/GenBank/DDBJ databases">
        <authorList>
            <person name="Huff M."/>
        </authorList>
    </citation>
    <scope>NUCLEOTIDE SEQUENCE</scope>
</reference>
<keyword evidence="2" id="KW-1185">Reference proteome</keyword>
<sequence length="184" mass="21050">MGVWRRLRNYGAIATAWRTGFDQKELGFEWETGTDGYIVANGPVGKGRRMDSEKDDGIVDNEAEVFDVNGCCNSTAEANSEVECSFEALEDDNHKPDETFMADELRTWKRAKSSVNDSGIHIKDEDKSCLQNETTIVTNHTLADTDKSLKLHPREKKLIHFRNKLYLAPFTTYEIYHFAEFARF</sequence>
<organism evidence="1 2">
    <name type="scientific">Fraxinus pennsylvanica</name>
    <dbReference type="NCBI Taxonomy" id="56036"/>
    <lineage>
        <taxon>Eukaryota</taxon>
        <taxon>Viridiplantae</taxon>
        <taxon>Streptophyta</taxon>
        <taxon>Embryophyta</taxon>
        <taxon>Tracheophyta</taxon>
        <taxon>Spermatophyta</taxon>
        <taxon>Magnoliopsida</taxon>
        <taxon>eudicotyledons</taxon>
        <taxon>Gunneridae</taxon>
        <taxon>Pentapetalae</taxon>
        <taxon>asterids</taxon>
        <taxon>lamiids</taxon>
        <taxon>Lamiales</taxon>
        <taxon>Oleaceae</taxon>
        <taxon>Oleeae</taxon>
        <taxon>Fraxinus</taxon>
    </lineage>
</organism>
<evidence type="ECO:0000313" key="2">
    <source>
        <dbReference type="Proteomes" id="UP000834106"/>
    </source>
</evidence>
<evidence type="ECO:0000313" key="1">
    <source>
        <dbReference type="EMBL" id="CAI9775040.1"/>
    </source>
</evidence>
<dbReference type="EMBL" id="OU503048">
    <property type="protein sequence ID" value="CAI9775040.1"/>
    <property type="molecule type" value="Genomic_DNA"/>
</dbReference>
<dbReference type="Proteomes" id="UP000834106">
    <property type="component" value="Chromosome 13"/>
</dbReference>
<name>A0AAD1ZSS6_9LAMI</name>
<dbReference type="AlphaFoldDB" id="A0AAD1ZSS6"/>
<accession>A0AAD1ZSS6</accession>
<proteinExistence type="predicted"/>